<comment type="caution">
    <text evidence="1">The sequence shown here is derived from an EMBL/GenBank/DDBJ whole genome shotgun (WGS) entry which is preliminary data.</text>
</comment>
<protein>
    <submittedName>
        <fullName evidence="1">Uncharacterized protein</fullName>
    </submittedName>
</protein>
<accession>R7ZJL2</accession>
<evidence type="ECO:0000313" key="1">
    <source>
        <dbReference type="EMBL" id="EON74268.1"/>
    </source>
</evidence>
<dbReference type="RefSeq" id="WP_010857420.1">
    <property type="nucleotide sequence ID" value="NZ_KB933398.1"/>
</dbReference>
<organism evidence="1 2">
    <name type="scientific">Lysinibacillus sphaericus OT4b.31</name>
    <dbReference type="NCBI Taxonomy" id="1285586"/>
    <lineage>
        <taxon>Bacteria</taxon>
        <taxon>Bacillati</taxon>
        <taxon>Bacillota</taxon>
        <taxon>Bacilli</taxon>
        <taxon>Bacillales</taxon>
        <taxon>Bacillaceae</taxon>
        <taxon>Lysinibacillus</taxon>
    </lineage>
</organism>
<reference evidence="1 2" key="1">
    <citation type="submission" date="2013-04" db="EMBL/GenBank/DDBJ databases">
        <title>Draft genome of the heavy metal tolerant bacterium Lysinibacillus sphaericus strain OT4b.31.</title>
        <authorList>
            <person name="Pena-Montenegro T.D."/>
            <person name="Dussan J."/>
        </authorList>
    </citation>
    <scope>NUCLEOTIDE SEQUENCE [LARGE SCALE GENOMIC DNA]</scope>
    <source>
        <strain evidence="1 2">OT4b.31</strain>
    </source>
</reference>
<dbReference type="EMBL" id="AQPX01000005">
    <property type="protein sequence ID" value="EON74268.1"/>
    <property type="molecule type" value="Genomic_DNA"/>
</dbReference>
<proteinExistence type="predicted"/>
<sequence>MNFYKILFQASKKTTPLHKQLSLNDTALVGKNGYSFGIQYSPESYNTWLMDEKIFEIFVHSSVKQLIMTNYKFLNLINRQNEFNLNIVDCKLGNNIDIDSFLQGEKIDPETLNIIIDNHKFQILQVYFRSKDKHMITLKSNGVLGVDSELSEGEINDIKKLIDFLGFGPAVLV</sequence>
<dbReference type="eggNOG" id="ENOG502ZX38">
    <property type="taxonomic scope" value="Bacteria"/>
</dbReference>
<dbReference type="AlphaFoldDB" id="R7ZJL2"/>
<dbReference type="OrthoDB" id="2968181at2"/>
<dbReference type="HOGENOM" id="CLU_1545776_0_0_9"/>
<evidence type="ECO:0000313" key="2">
    <source>
        <dbReference type="Proteomes" id="UP000013911"/>
    </source>
</evidence>
<dbReference type="PATRIC" id="fig|1285586.5.peg.452"/>
<name>R7ZJL2_LYSSH</name>
<dbReference type="Proteomes" id="UP000013911">
    <property type="component" value="Unassembled WGS sequence"/>
</dbReference>
<gene>
    <name evidence="1" type="ORF">H131_02263</name>
</gene>